<evidence type="ECO:0000256" key="2">
    <source>
        <dbReference type="ARBA" id="ARBA00023027"/>
    </source>
</evidence>
<dbReference type="InterPro" id="IPR001236">
    <property type="entry name" value="Lactate/malate_DH_N"/>
</dbReference>
<name>A0ABD0TT39_LOXSC</name>
<evidence type="ECO:0000259" key="4">
    <source>
        <dbReference type="Pfam" id="PF00056"/>
    </source>
</evidence>
<evidence type="ECO:0000259" key="5">
    <source>
        <dbReference type="Pfam" id="PF02866"/>
    </source>
</evidence>
<feature type="domain" description="Lactate/malate dehydrogenase C-terminal" evidence="5">
    <location>
        <begin position="242"/>
        <end position="407"/>
    </location>
</feature>
<dbReference type="CDD" id="cd05293">
    <property type="entry name" value="LDH_1"/>
    <property type="match status" value="1"/>
</dbReference>
<keyword evidence="2" id="KW-0520">NAD</keyword>
<comment type="caution">
    <text evidence="6">The sequence shown here is derived from an EMBL/GenBank/DDBJ whole genome shotgun (WGS) entry which is preliminary data.</text>
</comment>
<dbReference type="EMBL" id="JBEDNZ010000001">
    <property type="protein sequence ID" value="KAL0852353.1"/>
    <property type="molecule type" value="Genomic_DNA"/>
</dbReference>
<dbReference type="Pfam" id="PF02866">
    <property type="entry name" value="Ldh_1_C"/>
    <property type="match status" value="1"/>
</dbReference>
<feature type="region of interest" description="Disordered" evidence="3">
    <location>
        <begin position="18"/>
        <end position="37"/>
    </location>
</feature>
<gene>
    <name evidence="6" type="ORF">ABMA28_000556</name>
</gene>
<sequence length="413" mass="45014">MRTMRYLQTLGRALYSRSKGPVQDVTPTPAPLRDPNVIWSPLPSPPEKTQPPPFTGVQAIRELLVKREEPEPPPETKGHIGNTFDQLFLTMSRGNYKPNNKITVMGAGDVGMATVFSLLAKGVTNDISIIDFGENKLKGELMDLQCGSKFLENAKLRASKDIAVSSDSKICVLTPFYKSESGENISDCAQCNAEVLKAVIPQLVKYSPEAIILVAIDPVDVMSYLVWRVSGLPKGRVFGSGTNLYSATFRYLLADRLGLAPSSCHGYIIGENGASSVAVWSGVTVGGVHLKDLNPDIGTDADTEHWQGIHRLVLQSDQEVRELKGSNSWATALSITDICSSILNDANCIRPLSTYIKGEHKIDEEIFMSLPCVVGSSGITDIIRQPLSSTEIQLLRKSAEAIIENQNTIKITQ</sequence>
<evidence type="ECO:0000313" key="7">
    <source>
        <dbReference type="Proteomes" id="UP001549921"/>
    </source>
</evidence>
<dbReference type="PANTHER" id="PTHR43128:SF16">
    <property type="entry name" value="L-LACTATE DEHYDROGENASE"/>
    <property type="match status" value="1"/>
</dbReference>
<protein>
    <recommendedName>
        <fullName evidence="8">L-lactate dehydrogenase</fullName>
    </recommendedName>
</protein>
<dbReference type="InterPro" id="IPR022383">
    <property type="entry name" value="Lactate/malate_DH_C"/>
</dbReference>
<accession>A0ABD0TT39</accession>
<evidence type="ECO:0008006" key="8">
    <source>
        <dbReference type="Google" id="ProtNLM"/>
    </source>
</evidence>
<dbReference type="Gene3D" id="3.40.50.720">
    <property type="entry name" value="NAD(P)-binding Rossmann-like Domain"/>
    <property type="match status" value="1"/>
</dbReference>
<dbReference type="AlphaFoldDB" id="A0ABD0TT39"/>
<reference evidence="6 7" key="1">
    <citation type="submission" date="2024-06" db="EMBL/GenBank/DDBJ databases">
        <title>A chromosome-level genome assembly of beet webworm, Loxostege sticticalis.</title>
        <authorList>
            <person name="Zhang Y."/>
        </authorList>
    </citation>
    <scope>NUCLEOTIDE SEQUENCE [LARGE SCALE GENOMIC DNA]</scope>
    <source>
        <strain evidence="6">AQ028</strain>
        <tissue evidence="6">Male pupae</tissue>
    </source>
</reference>
<evidence type="ECO:0000313" key="6">
    <source>
        <dbReference type="EMBL" id="KAL0852353.1"/>
    </source>
</evidence>
<feature type="domain" description="Lactate/malate dehydrogenase N-terminal" evidence="4">
    <location>
        <begin position="101"/>
        <end position="239"/>
    </location>
</feature>
<dbReference type="PANTHER" id="PTHR43128">
    <property type="entry name" value="L-2-HYDROXYCARBOXYLATE DEHYDROGENASE (NAD(P)(+))"/>
    <property type="match status" value="1"/>
</dbReference>
<evidence type="ECO:0000256" key="3">
    <source>
        <dbReference type="SAM" id="MobiDB-lite"/>
    </source>
</evidence>
<dbReference type="SUPFAM" id="SSF51735">
    <property type="entry name" value="NAD(P)-binding Rossmann-fold domains"/>
    <property type="match status" value="1"/>
</dbReference>
<keyword evidence="1" id="KW-0560">Oxidoreductase</keyword>
<dbReference type="InterPro" id="IPR001557">
    <property type="entry name" value="L-lactate/malate_DH"/>
</dbReference>
<dbReference type="SUPFAM" id="SSF56327">
    <property type="entry name" value="LDH C-terminal domain-like"/>
    <property type="match status" value="1"/>
</dbReference>
<evidence type="ECO:0000256" key="1">
    <source>
        <dbReference type="ARBA" id="ARBA00023002"/>
    </source>
</evidence>
<dbReference type="PRINTS" id="PR00086">
    <property type="entry name" value="LLDHDRGNASE"/>
</dbReference>
<dbReference type="GO" id="GO:0016491">
    <property type="term" value="F:oxidoreductase activity"/>
    <property type="evidence" value="ECO:0007669"/>
    <property type="project" value="UniProtKB-KW"/>
</dbReference>
<proteinExistence type="predicted"/>
<organism evidence="6 7">
    <name type="scientific">Loxostege sticticalis</name>
    <name type="common">Beet webworm moth</name>
    <dbReference type="NCBI Taxonomy" id="481309"/>
    <lineage>
        <taxon>Eukaryota</taxon>
        <taxon>Metazoa</taxon>
        <taxon>Ecdysozoa</taxon>
        <taxon>Arthropoda</taxon>
        <taxon>Hexapoda</taxon>
        <taxon>Insecta</taxon>
        <taxon>Pterygota</taxon>
        <taxon>Neoptera</taxon>
        <taxon>Endopterygota</taxon>
        <taxon>Lepidoptera</taxon>
        <taxon>Glossata</taxon>
        <taxon>Ditrysia</taxon>
        <taxon>Pyraloidea</taxon>
        <taxon>Crambidae</taxon>
        <taxon>Pyraustinae</taxon>
        <taxon>Loxostege</taxon>
    </lineage>
</organism>
<dbReference type="InterPro" id="IPR036291">
    <property type="entry name" value="NAD(P)-bd_dom_sf"/>
</dbReference>
<dbReference type="Pfam" id="PF00056">
    <property type="entry name" value="Ldh_1_N"/>
    <property type="match status" value="1"/>
</dbReference>
<dbReference type="Proteomes" id="UP001549921">
    <property type="component" value="Unassembled WGS sequence"/>
</dbReference>
<dbReference type="InterPro" id="IPR015955">
    <property type="entry name" value="Lactate_DH/Glyco_Ohase_4_C"/>
</dbReference>
<dbReference type="Gene3D" id="3.90.110.10">
    <property type="entry name" value="Lactate dehydrogenase/glycoside hydrolase, family 4, C-terminal"/>
    <property type="match status" value="1"/>
</dbReference>